<comment type="caution">
    <text evidence="2">The sequence shown here is derived from an EMBL/GenBank/DDBJ whole genome shotgun (WGS) entry which is preliminary data.</text>
</comment>
<accession>A0A5B7I294</accession>
<gene>
    <name evidence="2" type="ORF">E2C01_070672</name>
</gene>
<organism evidence="2 3">
    <name type="scientific">Portunus trituberculatus</name>
    <name type="common">Swimming crab</name>
    <name type="synonym">Neptunus trituberculatus</name>
    <dbReference type="NCBI Taxonomy" id="210409"/>
    <lineage>
        <taxon>Eukaryota</taxon>
        <taxon>Metazoa</taxon>
        <taxon>Ecdysozoa</taxon>
        <taxon>Arthropoda</taxon>
        <taxon>Crustacea</taxon>
        <taxon>Multicrustacea</taxon>
        <taxon>Malacostraca</taxon>
        <taxon>Eumalacostraca</taxon>
        <taxon>Eucarida</taxon>
        <taxon>Decapoda</taxon>
        <taxon>Pleocyemata</taxon>
        <taxon>Brachyura</taxon>
        <taxon>Eubrachyura</taxon>
        <taxon>Portunoidea</taxon>
        <taxon>Portunidae</taxon>
        <taxon>Portuninae</taxon>
        <taxon>Portunus</taxon>
    </lineage>
</organism>
<proteinExistence type="predicted"/>
<keyword evidence="3" id="KW-1185">Reference proteome</keyword>
<name>A0A5B7I294_PORTR</name>
<dbReference type="Proteomes" id="UP000324222">
    <property type="component" value="Unassembled WGS sequence"/>
</dbReference>
<evidence type="ECO:0000313" key="3">
    <source>
        <dbReference type="Proteomes" id="UP000324222"/>
    </source>
</evidence>
<feature type="compositionally biased region" description="Polar residues" evidence="1">
    <location>
        <begin position="1"/>
        <end position="15"/>
    </location>
</feature>
<reference evidence="2 3" key="1">
    <citation type="submission" date="2019-05" db="EMBL/GenBank/DDBJ databases">
        <title>Another draft genome of Portunus trituberculatus and its Hox gene families provides insights of decapod evolution.</title>
        <authorList>
            <person name="Jeong J.-H."/>
            <person name="Song I."/>
            <person name="Kim S."/>
            <person name="Choi T."/>
            <person name="Kim D."/>
            <person name="Ryu S."/>
            <person name="Kim W."/>
        </authorList>
    </citation>
    <scope>NUCLEOTIDE SEQUENCE [LARGE SCALE GENOMIC DNA]</scope>
    <source>
        <tissue evidence="2">Muscle</tissue>
    </source>
</reference>
<evidence type="ECO:0000256" key="1">
    <source>
        <dbReference type="SAM" id="MobiDB-lite"/>
    </source>
</evidence>
<dbReference type="AlphaFoldDB" id="A0A5B7I294"/>
<evidence type="ECO:0000313" key="2">
    <source>
        <dbReference type="EMBL" id="MPC76265.1"/>
    </source>
</evidence>
<feature type="region of interest" description="Disordered" evidence="1">
    <location>
        <begin position="1"/>
        <end position="60"/>
    </location>
</feature>
<protein>
    <submittedName>
        <fullName evidence="2">Uncharacterized protein</fullName>
    </submittedName>
</protein>
<dbReference type="EMBL" id="VSRR010042961">
    <property type="protein sequence ID" value="MPC76265.1"/>
    <property type="molecule type" value="Genomic_DNA"/>
</dbReference>
<sequence length="94" mass="9718">MTRASPTPCHNQCSHRSPHAAGAPSNTCSGTGPGLSGGRDAGDGDHFTPSAAVQRRPANEPPVNILVLLGAAPRPSWIVSKPRGRRPLLLHALS</sequence>